<dbReference type="PANTHER" id="PTHR30404">
    <property type="entry name" value="N-ACETYLMURAMOYL-L-ALANINE AMIDASE"/>
    <property type="match status" value="1"/>
</dbReference>
<dbReference type="InterPro" id="IPR021731">
    <property type="entry name" value="AMIN_dom"/>
</dbReference>
<dbReference type="InterPro" id="IPR050695">
    <property type="entry name" value="N-acetylmuramoyl_amidase_3"/>
</dbReference>
<evidence type="ECO:0000256" key="4">
    <source>
        <dbReference type="SAM" id="SignalP"/>
    </source>
</evidence>
<comment type="catalytic activity">
    <reaction evidence="1">
        <text>Hydrolyzes the link between N-acetylmuramoyl residues and L-amino acid residues in certain cell-wall glycopeptides.</text>
        <dbReference type="EC" id="3.5.1.28"/>
    </reaction>
</comment>
<dbReference type="PANTHER" id="PTHR30404:SF0">
    <property type="entry name" value="N-ACETYLMURAMOYL-L-ALANINE AMIDASE AMIC"/>
    <property type="match status" value="1"/>
</dbReference>
<dbReference type="Proteomes" id="UP000733744">
    <property type="component" value="Unassembled WGS sequence"/>
</dbReference>
<evidence type="ECO:0000313" key="7">
    <source>
        <dbReference type="Proteomes" id="UP000733744"/>
    </source>
</evidence>
<keyword evidence="7" id="KW-1185">Reference proteome</keyword>
<reference evidence="6 7" key="1">
    <citation type="journal article" date="2019" name="Antonie Van Leeuwenhoek">
        <title>Description of 'Ca. Methylobacter oryzae' KRF1, a novel species from the environmentally important Methylobacter clade 2.</title>
        <authorList>
            <person name="Khatri K."/>
            <person name="Mohite J.A."/>
            <person name="Pandit P.S."/>
            <person name="Bahulikar R."/>
            <person name="Rahalkar M.C."/>
        </authorList>
    </citation>
    <scope>NUCLEOTIDE SEQUENCE [LARGE SCALE GENOMIC DNA]</scope>
    <source>
        <strain evidence="6 7">KRF1</strain>
    </source>
</reference>
<keyword evidence="4" id="KW-0732">Signal</keyword>
<feature type="domain" description="MurNAc-LAA" evidence="5">
    <location>
        <begin position="259"/>
        <end position="414"/>
    </location>
</feature>
<evidence type="ECO:0000256" key="2">
    <source>
        <dbReference type="ARBA" id="ARBA00011901"/>
    </source>
</evidence>
<proteinExistence type="predicted"/>
<dbReference type="RefSeq" id="WP_127030094.1">
    <property type="nucleotide sequence ID" value="NZ_RYFG02000083.1"/>
</dbReference>
<keyword evidence="3" id="KW-0378">Hydrolase</keyword>
<dbReference type="CDD" id="cd02696">
    <property type="entry name" value="MurNAc-LAA"/>
    <property type="match status" value="1"/>
</dbReference>
<sequence length="432" mass="47347">MRRYWKVLFIFGLQLLAASVHAEQINVNALRYWNTPDQTQMLFDVTSSPEHRVFLMNNPSRLVIDMRNVNVKRALSQPAPSHPLFSQVRVAAKNNTDIRIVVDLKKDISPKSMSLRTNSMNGRLVVELLGKAQDATVKIAEKEEPRITADKMSTVKVSDVKPVVEKVVKEESQKTVNRKVAAAPVEVTKVAKRDKDIVVAVDAGHGGDDPGAHGQNGTEEKKITLAIAKKLADLINEQPGMKAVMVRKGDYYVDLRKRMQIARAAKADLFISIHADAFQDATVKGASVFTLSNKGATSEAARWLADSENAADLVGGVSLNDKEDVLASVLLDLSQTATQDASVNVARKVLRNFEQIGELHYASVQKAGFLVLKSPDVPSILVETAFISNPSEELKLINTAHQSKIAGAIFNGVRSYFSKEIPTESKVAVLDM</sequence>
<comment type="caution">
    <text evidence="6">The sequence shown here is derived from an EMBL/GenBank/DDBJ whole genome shotgun (WGS) entry which is preliminary data.</text>
</comment>
<organism evidence="6 7">
    <name type="scientific">Candidatus Methylobacter oryzae</name>
    <dbReference type="NCBI Taxonomy" id="2497749"/>
    <lineage>
        <taxon>Bacteria</taxon>
        <taxon>Pseudomonadati</taxon>
        <taxon>Pseudomonadota</taxon>
        <taxon>Gammaproteobacteria</taxon>
        <taxon>Methylococcales</taxon>
        <taxon>Methylococcaceae</taxon>
        <taxon>Methylobacter</taxon>
    </lineage>
</organism>
<feature type="signal peptide" evidence="4">
    <location>
        <begin position="1"/>
        <end position="22"/>
    </location>
</feature>
<dbReference type="EMBL" id="RYFG02000083">
    <property type="protein sequence ID" value="TRW96374.1"/>
    <property type="molecule type" value="Genomic_DNA"/>
</dbReference>
<dbReference type="InterPro" id="IPR002508">
    <property type="entry name" value="MurNAc-LAA_cat"/>
</dbReference>
<feature type="chain" id="PRO_5045778353" description="N-acetylmuramoyl-L-alanine amidase" evidence="4">
    <location>
        <begin position="23"/>
        <end position="432"/>
    </location>
</feature>
<dbReference type="Pfam" id="PF11741">
    <property type="entry name" value="AMIN"/>
    <property type="match status" value="1"/>
</dbReference>
<dbReference type="SUPFAM" id="SSF53187">
    <property type="entry name" value="Zn-dependent exopeptidases"/>
    <property type="match status" value="1"/>
</dbReference>
<protein>
    <recommendedName>
        <fullName evidence="2">N-acetylmuramoyl-L-alanine amidase</fullName>
        <ecNumber evidence="2">3.5.1.28</ecNumber>
    </recommendedName>
</protein>
<evidence type="ECO:0000313" key="6">
    <source>
        <dbReference type="EMBL" id="TRW96374.1"/>
    </source>
</evidence>
<dbReference type="Gene3D" id="2.60.40.3500">
    <property type="match status" value="1"/>
</dbReference>
<dbReference type="Pfam" id="PF01520">
    <property type="entry name" value="Amidase_3"/>
    <property type="match status" value="1"/>
</dbReference>
<evidence type="ECO:0000256" key="3">
    <source>
        <dbReference type="ARBA" id="ARBA00022801"/>
    </source>
</evidence>
<name>A0ABY3CC07_9GAMM</name>
<evidence type="ECO:0000256" key="1">
    <source>
        <dbReference type="ARBA" id="ARBA00001561"/>
    </source>
</evidence>
<gene>
    <name evidence="6" type="ORF">EKO24_008790</name>
</gene>
<dbReference type="EC" id="3.5.1.28" evidence="2"/>
<accession>A0ABY3CC07</accession>
<dbReference type="SMART" id="SM00646">
    <property type="entry name" value="Ami_3"/>
    <property type="match status" value="1"/>
</dbReference>
<evidence type="ECO:0000259" key="5">
    <source>
        <dbReference type="SMART" id="SM00646"/>
    </source>
</evidence>
<dbReference type="Gene3D" id="3.40.630.40">
    <property type="entry name" value="Zn-dependent exopeptidases"/>
    <property type="match status" value="1"/>
</dbReference>